<reference evidence="4" key="1">
    <citation type="submission" date="2021-03" db="EMBL/GenBank/DDBJ databases">
        <authorList>
            <person name="Tagirdzhanova G."/>
        </authorList>
    </citation>
    <scope>NUCLEOTIDE SEQUENCE</scope>
</reference>
<dbReference type="SUPFAM" id="SSF54236">
    <property type="entry name" value="Ubiquitin-like"/>
    <property type="match status" value="1"/>
</dbReference>
<comment type="caution">
    <text evidence="4">The sequence shown here is derived from an EMBL/GenBank/DDBJ whole genome shotgun (WGS) entry which is preliminary data.</text>
</comment>
<evidence type="ECO:0000256" key="3">
    <source>
        <dbReference type="SAM" id="MobiDB-lite"/>
    </source>
</evidence>
<proteinExistence type="predicted"/>
<accession>A0A8H3ILW3</accession>
<dbReference type="InterPro" id="IPR029071">
    <property type="entry name" value="Ubiquitin-like_domsf"/>
</dbReference>
<dbReference type="PANTHER" id="PTHR13042">
    <property type="entry name" value="UBIQUITIN-LIKE PROTEIN 5"/>
    <property type="match status" value="1"/>
</dbReference>
<feature type="region of interest" description="Disordered" evidence="3">
    <location>
        <begin position="1"/>
        <end position="88"/>
    </location>
</feature>
<keyword evidence="5" id="KW-1185">Reference proteome</keyword>
<sequence length="167" mass="17869">MTSPTPTNQSNPTSPSDPSKPVKPASNPTLAPTNPNHHSPHPQPNSSNPTHQSKPITASKISKISENPPPKQTKTPTSKPHPPPFPPSATLIQVLITNRLGTRANIACLPSDTIGDFKKLAAAQLWIEAEAMVLKRQGQRALRDFLTLEDCEVGDGAALDLEVGTRE</sequence>
<feature type="compositionally biased region" description="Polar residues" evidence="3">
    <location>
        <begin position="52"/>
        <end position="65"/>
    </location>
</feature>
<organism evidence="4 5">
    <name type="scientific">Imshaugia aleurites</name>
    <dbReference type="NCBI Taxonomy" id="172621"/>
    <lineage>
        <taxon>Eukaryota</taxon>
        <taxon>Fungi</taxon>
        <taxon>Dikarya</taxon>
        <taxon>Ascomycota</taxon>
        <taxon>Pezizomycotina</taxon>
        <taxon>Lecanoromycetes</taxon>
        <taxon>OSLEUM clade</taxon>
        <taxon>Lecanoromycetidae</taxon>
        <taxon>Lecanorales</taxon>
        <taxon>Lecanorineae</taxon>
        <taxon>Parmeliaceae</taxon>
        <taxon>Imshaugia</taxon>
    </lineage>
</organism>
<dbReference type="Proteomes" id="UP000664534">
    <property type="component" value="Unassembled WGS sequence"/>
</dbReference>
<dbReference type="OrthoDB" id="3881at2759"/>
<dbReference type="Gene3D" id="3.10.20.90">
    <property type="entry name" value="Phosphatidylinositol 3-kinase Catalytic Subunit, Chain A, domain 1"/>
    <property type="match status" value="1"/>
</dbReference>
<protein>
    <recommendedName>
        <fullName evidence="1">Ubiquitin-like modifier HUB1</fullName>
    </recommendedName>
</protein>
<gene>
    <name evidence="4" type="primary">LSB5_2</name>
    <name evidence="4" type="ORF">IMSHALPRED_004308</name>
</gene>
<evidence type="ECO:0000256" key="1">
    <source>
        <dbReference type="ARBA" id="ARBA00014108"/>
    </source>
</evidence>
<dbReference type="EMBL" id="CAJPDT010000020">
    <property type="protein sequence ID" value="CAF9918444.1"/>
    <property type="molecule type" value="Genomic_DNA"/>
</dbReference>
<name>A0A8H3ILW3_9LECA</name>
<evidence type="ECO:0000256" key="2">
    <source>
        <dbReference type="ARBA" id="ARBA00022786"/>
    </source>
</evidence>
<dbReference type="InterPro" id="IPR039732">
    <property type="entry name" value="Hub1/Ubl5"/>
</dbReference>
<keyword evidence="2" id="KW-0833">Ubl conjugation pathway</keyword>
<evidence type="ECO:0000313" key="4">
    <source>
        <dbReference type="EMBL" id="CAF9918444.1"/>
    </source>
</evidence>
<feature type="compositionally biased region" description="Low complexity" evidence="3">
    <location>
        <begin position="1"/>
        <end position="19"/>
    </location>
</feature>
<dbReference type="AlphaFoldDB" id="A0A8H3ILW3"/>
<evidence type="ECO:0000313" key="5">
    <source>
        <dbReference type="Proteomes" id="UP000664534"/>
    </source>
</evidence>